<feature type="transmembrane region" description="Helical" evidence="1">
    <location>
        <begin position="34"/>
        <end position="53"/>
    </location>
</feature>
<dbReference type="InterPro" id="IPR017852">
    <property type="entry name" value="GPI_EtnP_transferase_1_C"/>
</dbReference>
<dbReference type="AlphaFoldDB" id="A0A087U168"/>
<keyword evidence="4" id="KW-1185">Reference proteome</keyword>
<dbReference type="GO" id="GO:0051377">
    <property type="term" value="F:mannose-ethanolamine phosphotransferase activity"/>
    <property type="evidence" value="ECO:0007669"/>
    <property type="project" value="UniProtKB-UniRule"/>
</dbReference>
<evidence type="ECO:0000259" key="2">
    <source>
        <dbReference type="Pfam" id="PF04987"/>
    </source>
</evidence>
<gene>
    <name evidence="3" type="ORF">X975_09986</name>
</gene>
<dbReference type="OMA" id="NTICHFV"/>
<keyword evidence="1" id="KW-0472">Membrane</keyword>
<dbReference type="GO" id="GO:0006506">
    <property type="term" value="P:GPI anchor biosynthetic process"/>
    <property type="evidence" value="ECO:0007669"/>
    <property type="project" value="UniProtKB-UniPathway"/>
</dbReference>
<organism evidence="3 4">
    <name type="scientific">Stegodyphus mimosarum</name>
    <name type="common">African social velvet spider</name>
    <dbReference type="NCBI Taxonomy" id="407821"/>
    <lineage>
        <taxon>Eukaryota</taxon>
        <taxon>Metazoa</taxon>
        <taxon>Ecdysozoa</taxon>
        <taxon>Arthropoda</taxon>
        <taxon>Chelicerata</taxon>
        <taxon>Arachnida</taxon>
        <taxon>Araneae</taxon>
        <taxon>Araneomorphae</taxon>
        <taxon>Entelegynae</taxon>
        <taxon>Eresoidea</taxon>
        <taxon>Eresidae</taxon>
        <taxon>Stegodyphus</taxon>
    </lineage>
</organism>
<dbReference type="Pfam" id="PF04987">
    <property type="entry name" value="PigN"/>
    <property type="match status" value="1"/>
</dbReference>
<dbReference type="InterPro" id="IPR007070">
    <property type="entry name" value="GPI_EtnP_transferase_1"/>
</dbReference>
<dbReference type="OrthoDB" id="6420400at2759"/>
<dbReference type="STRING" id="407821.A0A087U168"/>
<keyword evidence="1" id="KW-0337">GPI-anchor biosynthesis</keyword>
<evidence type="ECO:0000313" key="4">
    <source>
        <dbReference type="Proteomes" id="UP000054359"/>
    </source>
</evidence>
<keyword evidence="1" id="KW-0256">Endoplasmic reticulum</keyword>
<feature type="transmembrane region" description="Helical" evidence="1">
    <location>
        <begin position="6"/>
        <end position="27"/>
    </location>
</feature>
<dbReference type="Proteomes" id="UP000054359">
    <property type="component" value="Unassembled WGS sequence"/>
</dbReference>
<keyword evidence="1" id="KW-1133">Transmembrane helix</keyword>
<comment type="caution">
    <text evidence="1">Lacks conserved residue(s) required for the propagation of feature annotation.</text>
</comment>
<dbReference type="UniPathway" id="UPA00196"/>
<feature type="non-terminal residue" evidence="3">
    <location>
        <position position="86"/>
    </location>
</feature>
<name>A0A087U168_STEMI</name>
<comment type="function">
    <text evidence="1">Ethanolamine phosphate transferase involved in glycosylphosphatidylinositol-anchor biosynthesis. Transfers ethanolamine phosphate to the first alpha-1,4-linked mannose of the glycosylphosphatidylinositol precursor of GPI-anchor.</text>
</comment>
<dbReference type="GO" id="GO:0005789">
    <property type="term" value="C:endoplasmic reticulum membrane"/>
    <property type="evidence" value="ECO:0007669"/>
    <property type="project" value="UniProtKB-SubCell"/>
</dbReference>
<dbReference type="PANTHER" id="PTHR12250:SF0">
    <property type="entry name" value="GPI ETHANOLAMINE PHOSPHATE TRANSFERASE 1"/>
    <property type="match status" value="1"/>
</dbReference>
<comment type="subcellular location">
    <subcellularLocation>
        <location evidence="1">Endoplasmic reticulum membrane</location>
        <topology evidence="1">Multi-pass membrane protein</topology>
    </subcellularLocation>
</comment>
<proteinExistence type="inferred from homology"/>
<dbReference type="PANTHER" id="PTHR12250">
    <property type="entry name" value="PHOSPHATIDYLINOSITOL GLYCAN, CLASS N"/>
    <property type="match status" value="1"/>
</dbReference>
<comment type="similarity">
    <text evidence="1">Belongs to the PIGG/PIGN/PIGO family. PIGN subfamily.</text>
</comment>
<evidence type="ECO:0000313" key="3">
    <source>
        <dbReference type="EMBL" id="KFM71107.1"/>
    </source>
</evidence>
<keyword evidence="1 3" id="KW-0808">Transferase</keyword>
<comment type="pathway">
    <text evidence="1">Glycolipid biosynthesis; glycosylphosphatidylinositol-anchor biosynthesis.</text>
</comment>
<keyword evidence="1" id="KW-0812">Transmembrane</keyword>
<protein>
    <recommendedName>
        <fullName evidence="1">GPI ethanolamine phosphate transferase 1</fullName>
        <ecNumber evidence="1">2.-.-.-</ecNumber>
    </recommendedName>
</protein>
<dbReference type="EMBL" id="KK117680">
    <property type="protein sequence ID" value="KFM71107.1"/>
    <property type="molecule type" value="Genomic_DNA"/>
</dbReference>
<sequence>MGFLILLKILIPFLIVSCVFRAIIVSLKMSPRAMFLLILLMSDFLGLHFFFLVKDSGSWLDIGTSLSHYIISITIIIFIMLLYGLA</sequence>
<reference evidence="3 4" key="1">
    <citation type="submission" date="2013-11" db="EMBL/GenBank/DDBJ databases">
        <title>Genome sequencing of Stegodyphus mimosarum.</title>
        <authorList>
            <person name="Bechsgaard J."/>
        </authorList>
    </citation>
    <scope>NUCLEOTIDE SEQUENCE [LARGE SCALE GENOMIC DNA]</scope>
</reference>
<dbReference type="EC" id="2.-.-.-" evidence="1"/>
<feature type="domain" description="GPI ethanolamine phosphate transferase 1 C-terminal" evidence="2">
    <location>
        <begin position="1"/>
        <end position="58"/>
    </location>
</feature>
<feature type="transmembrane region" description="Helical" evidence="1">
    <location>
        <begin position="65"/>
        <end position="85"/>
    </location>
</feature>
<accession>A0A087U168</accession>
<evidence type="ECO:0000256" key="1">
    <source>
        <dbReference type="RuleBase" id="RU367138"/>
    </source>
</evidence>